<dbReference type="AlphaFoldDB" id="A0A448V4M6"/>
<sequence>MGMAVCYLLLFPSIRSVIYTEYEYIVLRVVSECQGWYL</sequence>
<evidence type="ECO:0000313" key="2">
    <source>
        <dbReference type="Proteomes" id="UP000274201"/>
    </source>
</evidence>
<proteinExistence type="predicted"/>
<name>A0A448V4M6_BARVI</name>
<accession>A0A448V4M6</accession>
<protein>
    <submittedName>
        <fullName evidence="1">Uncharacterized protein</fullName>
    </submittedName>
</protein>
<gene>
    <name evidence="1" type="ORF">NCTC12905_00385</name>
</gene>
<reference evidence="1 2" key="1">
    <citation type="submission" date="2018-12" db="EMBL/GenBank/DDBJ databases">
        <authorList>
            <consortium name="Pathogen Informatics"/>
        </authorList>
    </citation>
    <scope>NUCLEOTIDE SEQUENCE [LARGE SCALE GENOMIC DNA]</scope>
    <source>
        <strain evidence="1 2">NCTC12905</strain>
    </source>
</reference>
<evidence type="ECO:0000313" key="1">
    <source>
        <dbReference type="EMBL" id="VEJ44743.1"/>
    </source>
</evidence>
<dbReference type="Proteomes" id="UP000274201">
    <property type="component" value="Chromosome"/>
</dbReference>
<organism evidence="1 2">
    <name type="scientific">Bartonella vinsonii</name>
    <name type="common">Rochalimaea vinsonii</name>
    <dbReference type="NCBI Taxonomy" id="33047"/>
    <lineage>
        <taxon>Bacteria</taxon>
        <taxon>Pseudomonadati</taxon>
        <taxon>Pseudomonadota</taxon>
        <taxon>Alphaproteobacteria</taxon>
        <taxon>Hyphomicrobiales</taxon>
        <taxon>Bartonellaceae</taxon>
        <taxon>Bartonella</taxon>
    </lineage>
</organism>
<dbReference type="EMBL" id="LR134529">
    <property type="protein sequence ID" value="VEJ44743.1"/>
    <property type="molecule type" value="Genomic_DNA"/>
</dbReference>